<dbReference type="KEGG" id="mic:Mic7113_0453"/>
<dbReference type="InterPro" id="IPR000253">
    <property type="entry name" value="FHA_dom"/>
</dbReference>
<name>K9WA26_9CYAN</name>
<protein>
    <submittedName>
        <fullName evidence="2">FHA domain-containing protein</fullName>
    </submittedName>
</protein>
<keyword evidence="3" id="KW-1185">Reference proteome</keyword>
<dbReference type="AlphaFoldDB" id="K9WA26"/>
<dbReference type="CDD" id="cd00060">
    <property type="entry name" value="FHA"/>
    <property type="match status" value="1"/>
</dbReference>
<organism evidence="2 3">
    <name type="scientific">Allocoleopsis franciscana PCC 7113</name>
    <dbReference type="NCBI Taxonomy" id="1173027"/>
    <lineage>
        <taxon>Bacteria</taxon>
        <taxon>Bacillati</taxon>
        <taxon>Cyanobacteriota</taxon>
        <taxon>Cyanophyceae</taxon>
        <taxon>Coleofasciculales</taxon>
        <taxon>Coleofasciculaceae</taxon>
        <taxon>Allocoleopsis</taxon>
        <taxon>Allocoleopsis franciscana</taxon>
    </lineage>
</organism>
<dbReference type="SUPFAM" id="SSF49879">
    <property type="entry name" value="SMAD/FHA domain"/>
    <property type="match status" value="1"/>
</dbReference>
<dbReference type="eggNOG" id="COG1716">
    <property type="taxonomic scope" value="Bacteria"/>
</dbReference>
<proteinExistence type="predicted"/>
<dbReference type="InterPro" id="IPR008984">
    <property type="entry name" value="SMAD_FHA_dom_sf"/>
</dbReference>
<gene>
    <name evidence="2" type="ORF">Mic7113_0453</name>
</gene>
<dbReference type="HOGENOM" id="CLU_1239003_0_0_3"/>
<dbReference type="EMBL" id="CP003630">
    <property type="protein sequence ID" value="AFZ16372.1"/>
    <property type="molecule type" value="Genomic_DNA"/>
</dbReference>
<evidence type="ECO:0000259" key="1">
    <source>
        <dbReference type="PROSITE" id="PS50006"/>
    </source>
</evidence>
<dbReference type="PANTHER" id="PTHR23308">
    <property type="entry name" value="NUCLEAR INHIBITOR OF PROTEIN PHOSPHATASE-1"/>
    <property type="match status" value="1"/>
</dbReference>
<evidence type="ECO:0000313" key="2">
    <source>
        <dbReference type="EMBL" id="AFZ16372.1"/>
    </source>
</evidence>
<dbReference type="InterPro" id="IPR050923">
    <property type="entry name" value="Cell_Proc_Reg/RNA_Proc"/>
</dbReference>
<dbReference type="OrthoDB" id="9801223at2"/>
<dbReference type="Proteomes" id="UP000010471">
    <property type="component" value="Chromosome"/>
</dbReference>
<reference evidence="2 3" key="1">
    <citation type="submission" date="2012-06" db="EMBL/GenBank/DDBJ databases">
        <title>Finished chromosome of genome of Microcoleus sp. PCC 7113.</title>
        <authorList>
            <consortium name="US DOE Joint Genome Institute"/>
            <person name="Gugger M."/>
            <person name="Coursin T."/>
            <person name="Rippka R."/>
            <person name="Tandeau De Marsac N."/>
            <person name="Huntemann M."/>
            <person name="Wei C.-L."/>
            <person name="Han J."/>
            <person name="Detter J.C."/>
            <person name="Han C."/>
            <person name="Tapia R."/>
            <person name="Chen A."/>
            <person name="Kyrpides N."/>
            <person name="Mavromatis K."/>
            <person name="Markowitz V."/>
            <person name="Szeto E."/>
            <person name="Ivanova N."/>
            <person name="Pagani I."/>
            <person name="Pati A."/>
            <person name="Goodwin L."/>
            <person name="Nordberg H.P."/>
            <person name="Cantor M.N."/>
            <person name="Hua S.X."/>
            <person name="Woyke T."/>
            <person name="Kerfeld C.A."/>
        </authorList>
    </citation>
    <scope>NUCLEOTIDE SEQUENCE [LARGE SCALE GENOMIC DNA]</scope>
    <source>
        <strain evidence="2 3">PCC 7113</strain>
    </source>
</reference>
<dbReference type="SMART" id="SM00240">
    <property type="entry name" value="FHA"/>
    <property type="match status" value="1"/>
</dbReference>
<dbReference type="Gene3D" id="2.60.200.20">
    <property type="match status" value="1"/>
</dbReference>
<dbReference type="STRING" id="1173027.Mic7113_0453"/>
<dbReference type="Pfam" id="PF00498">
    <property type="entry name" value="FHA"/>
    <property type="match status" value="1"/>
</dbReference>
<accession>K9WA26</accession>
<dbReference type="RefSeq" id="WP_015180536.1">
    <property type="nucleotide sequence ID" value="NC_019738.1"/>
</dbReference>
<dbReference type="PROSITE" id="PS50006">
    <property type="entry name" value="FHA_DOMAIN"/>
    <property type="match status" value="1"/>
</dbReference>
<sequence>MIKFLIIDDQTGESQEENLMPETIIKGGGLIGRHPSCDIVLNSPEVSRVHGRILYREGQYYFTDLGSTGGSHVNKQEASTNENFLLKPNDIIRIGEFILLVKEVPMNGHSTVQQPQKALTLPVEPCQIEQLIFKAEELKAQGLINPITAEFVFRGKRLAEGLSFSHRFRQKAIELCQTELNAGNFCLVVEHSDHLTIWQEEKGEKESNIPQFLPLNQPQIGGK</sequence>
<feature type="domain" description="FHA" evidence="1">
    <location>
        <begin position="29"/>
        <end position="78"/>
    </location>
</feature>
<evidence type="ECO:0000313" key="3">
    <source>
        <dbReference type="Proteomes" id="UP000010471"/>
    </source>
</evidence>